<dbReference type="EMBL" id="NJHN03000107">
    <property type="protein sequence ID" value="KAH9414488.1"/>
    <property type="molecule type" value="Genomic_DNA"/>
</dbReference>
<name>A0ABQ8IVY6_DERPT</name>
<organism evidence="1 2">
    <name type="scientific">Dermatophagoides pteronyssinus</name>
    <name type="common">European house dust mite</name>
    <dbReference type="NCBI Taxonomy" id="6956"/>
    <lineage>
        <taxon>Eukaryota</taxon>
        <taxon>Metazoa</taxon>
        <taxon>Ecdysozoa</taxon>
        <taxon>Arthropoda</taxon>
        <taxon>Chelicerata</taxon>
        <taxon>Arachnida</taxon>
        <taxon>Acari</taxon>
        <taxon>Acariformes</taxon>
        <taxon>Sarcoptiformes</taxon>
        <taxon>Astigmata</taxon>
        <taxon>Psoroptidia</taxon>
        <taxon>Analgoidea</taxon>
        <taxon>Pyroglyphidae</taxon>
        <taxon>Dermatophagoidinae</taxon>
        <taxon>Dermatophagoides</taxon>
    </lineage>
</organism>
<dbReference type="Proteomes" id="UP000887458">
    <property type="component" value="Unassembled WGS sequence"/>
</dbReference>
<proteinExistence type="predicted"/>
<comment type="caution">
    <text evidence="1">The sequence shown here is derived from an EMBL/GenBank/DDBJ whole genome shotgun (WGS) entry which is preliminary data.</text>
</comment>
<evidence type="ECO:0000313" key="1">
    <source>
        <dbReference type="EMBL" id="KAH9414488.1"/>
    </source>
</evidence>
<gene>
    <name evidence="1" type="ORF">DERP_008683</name>
</gene>
<accession>A0ABQ8IVY6</accession>
<reference evidence="1 2" key="1">
    <citation type="journal article" date="2018" name="J. Allergy Clin. Immunol.">
        <title>High-quality assembly of Dermatophagoides pteronyssinus genome and transcriptome reveals a wide range of novel allergens.</title>
        <authorList>
            <person name="Liu X.Y."/>
            <person name="Yang K.Y."/>
            <person name="Wang M.Q."/>
            <person name="Kwok J.S."/>
            <person name="Zeng X."/>
            <person name="Yang Z."/>
            <person name="Xiao X.J."/>
            <person name="Lau C.P."/>
            <person name="Li Y."/>
            <person name="Huang Z.M."/>
            <person name="Ba J.G."/>
            <person name="Yim A.K."/>
            <person name="Ouyang C.Y."/>
            <person name="Ngai S.M."/>
            <person name="Chan T.F."/>
            <person name="Leung E.L."/>
            <person name="Liu L."/>
            <person name="Liu Z.G."/>
            <person name="Tsui S.K."/>
        </authorList>
    </citation>
    <scope>NUCLEOTIDE SEQUENCE [LARGE SCALE GENOMIC DNA]</scope>
    <source>
        <strain evidence="1">Derp</strain>
    </source>
</reference>
<evidence type="ECO:0000313" key="2">
    <source>
        <dbReference type="Proteomes" id="UP000887458"/>
    </source>
</evidence>
<keyword evidence="2" id="KW-1185">Reference proteome</keyword>
<protein>
    <submittedName>
        <fullName evidence="1">Uncharacterized protein</fullName>
    </submittedName>
</protein>
<reference evidence="1 2" key="2">
    <citation type="journal article" date="2022" name="Mol. Biol. Evol.">
        <title>Comparative Genomics Reveals Insights into the Divergent Evolution of Astigmatic Mites and Household Pest Adaptations.</title>
        <authorList>
            <person name="Xiong Q."/>
            <person name="Wan A.T."/>
            <person name="Liu X."/>
            <person name="Fung C.S."/>
            <person name="Xiao X."/>
            <person name="Malainual N."/>
            <person name="Hou J."/>
            <person name="Wang L."/>
            <person name="Wang M."/>
            <person name="Yang K.Y."/>
            <person name="Cui Y."/>
            <person name="Leung E.L."/>
            <person name="Nong W."/>
            <person name="Shin S.K."/>
            <person name="Au S.W."/>
            <person name="Jeong K.Y."/>
            <person name="Chew F.T."/>
            <person name="Hui J.H."/>
            <person name="Leung T.F."/>
            <person name="Tungtrongchitr A."/>
            <person name="Zhong N."/>
            <person name="Liu Z."/>
            <person name="Tsui S.K."/>
        </authorList>
    </citation>
    <scope>NUCLEOTIDE SEQUENCE [LARGE SCALE GENOMIC DNA]</scope>
    <source>
        <strain evidence="1">Derp</strain>
    </source>
</reference>
<sequence>MVNIPEEYFWKIYPSIWWSHHHRVLKLFFCQIEKLNQIFFRLIQNSKHQPKNKLEIKFQN</sequence>